<dbReference type="AlphaFoldDB" id="A0A0S6WBW3"/>
<accession>A0A0S6WBW3</accession>
<dbReference type="GO" id="GO:0016887">
    <property type="term" value="F:ATP hydrolysis activity"/>
    <property type="evidence" value="ECO:0007669"/>
    <property type="project" value="InterPro"/>
</dbReference>
<keyword evidence="4" id="KW-0547">Nucleotide-binding</keyword>
<evidence type="ECO:0000313" key="4">
    <source>
        <dbReference type="EMBL" id="GAK55683.1"/>
    </source>
</evidence>
<keyword evidence="4" id="KW-0067">ATP-binding</keyword>
<name>A0A0S6WBW3_VECG1</name>
<keyword evidence="5" id="KW-1185">Reference proteome</keyword>
<keyword evidence="1" id="KW-0813">Transport</keyword>
<dbReference type="InterPro" id="IPR003439">
    <property type="entry name" value="ABC_transporter-like_ATP-bd"/>
</dbReference>
<feature type="domain" description="ABC transporter" evidence="3">
    <location>
        <begin position="7"/>
        <end position="40"/>
    </location>
</feature>
<proteinExistence type="predicted"/>
<sequence>MAHLALRSIGELSGGQRQMVSIAQVLVQQPQVLLMDEPTNNLDLHHQLEVLALIKAMASTRNLTTVIALHDLNLAARFADEIVALNQGQIYAGGAPAAVLTQEMLRTVYGVHARVTLDSDGLPIITPLHSVRAETPECAGEEAFIGETQLDTI</sequence>
<dbReference type="PANTHER" id="PTHR42794:SF1">
    <property type="entry name" value="HEMIN IMPORT ATP-BINDING PROTEIN HMUV"/>
    <property type="match status" value="1"/>
</dbReference>
<dbReference type="STRING" id="1499967.U27_02517"/>
<dbReference type="Gene3D" id="3.40.50.300">
    <property type="entry name" value="P-loop containing nucleotide triphosphate hydrolases"/>
    <property type="match status" value="1"/>
</dbReference>
<dbReference type="SUPFAM" id="SSF52540">
    <property type="entry name" value="P-loop containing nucleoside triphosphate hydrolases"/>
    <property type="match status" value="1"/>
</dbReference>
<dbReference type="Proteomes" id="UP000030661">
    <property type="component" value="Unassembled WGS sequence"/>
</dbReference>
<organism evidence="4">
    <name type="scientific">Vecturithrix granuli</name>
    <dbReference type="NCBI Taxonomy" id="1499967"/>
    <lineage>
        <taxon>Bacteria</taxon>
        <taxon>Candidatus Moduliflexota</taxon>
        <taxon>Candidatus Vecturitrichia</taxon>
        <taxon>Candidatus Vecturitrichales</taxon>
        <taxon>Candidatus Vecturitrichaceae</taxon>
        <taxon>Candidatus Vecturithrix</taxon>
    </lineage>
</organism>
<dbReference type="EMBL" id="DF820463">
    <property type="protein sequence ID" value="GAK55683.1"/>
    <property type="molecule type" value="Genomic_DNA"/>
</dbReference>
<dbReference type="HOGENOM" id="CLU_000604_64_0_0"/>
<dbReference type="eggNOG" id="COG1120">
    <property type="taxonomic scope" value="Bacteria"/>
</dbReference>
<evidence type="ECO:0000256" key="1">
    <source>
        <dbReference type="ARBA" id="ARBA00022448"/>
    </source>
</evidence>
<dbReference type="InterPro" id="IPR027417">
    <property type="entry name" value="P-loop_NTPase"/>
</dbReference>
<evidence type="ECO:0000313" key="5">
    <source>
        <dbReference type="Proteomes" id="UP000030661"/>
    </source>
</evidence>
<reference evidence="4" key="1">
    <citation type="journal article" date="2015" name="PeerJ">
        <title>First genomic representation of candidate bacterial phylum KSB3 points to enhanced environmental sensing as a trigger of wastewater bulking.</title>
        <authorList>
            <person name="Sekiguchi Y."/>
            <person name="Ohashi A."/>
            <person name="Parks D.H."/>
            <person name="Yamauchi T."/>
            <person name="Tyson G.W."/>
            <person name="Hugenholtz P."/>
        </authorList>
    </citation>
    <scope>NUCLEOTIDE SEQUENCE [LARGE SCALE GENOMIC DNA]</scope>
</reference>
<dbReference type="PANTHER" id="PTHR42794">
    <property type="entry name" value="HEMIN IMPORT ATP-BINDING PROTEIN HMUV"/>
    <property type="match status" value="1"/>
</dbReference>
<gene>
    <name evidence="4" type="ORF">U27_02517</name>
</gene>
<protein>
    <submittedName>
        <fullName evidence="4">Fe(III) dicitrate ABC transporter, ATP-binding protein</fullName>
    </submittedName>
</protein>
<dbReference type="Pfam" id="PF00005">
    <property type="entry name" value="ABC_tran"/>
    <property type="match status" value="1"/>
</dbReference>
<evidence type="ECO:0000256" key="2">
    <source>
        <dbReference type="ARBA" id="ARBA00022967"/>
    </source>
</evidence>
<keyword evidence="2" id="KW-1278">Translocase</keyword>
<evidence type="ECO:0000259" key="3">
    <source>
        <dbReference type="Pfam" id="PF00005"/>
    </source>
</evidence>
<dbReference type="GO" id="GO:0005524">
    <property type="term" value="F:ATP binding"/>
    <property type="evidence" value="ECO:0007669"/>
    <property type="project" value="UniProtKB-KW"/>
</dbReference>